<name>A0ABQ5E7W7_9ASTR</name>
<keyword evidence="3" id="KW-1185">Reference proteome</keyword>
<evidence type="ECO:0000313" key="3">
    <source>
        <dbReference type="Proteomes" id="UP001151760"/>
    </source>
</evidence>
<dbReference type="Proteomes" id="UP001151760">
    <property type="component" value="Unassembled WGS sequence"/>
</dbReference>
<accession>A0ABQ5E7W7</accession>
<reference evidence="2" key="1">
    <citation type="journal article" date="2022" name="Int. J. Mol. Sci.">
        <title>Draft Genome of Tanacetum Coccineum: Genomic Comparison of Closely Related Tanacetum-Family Plants.</title>
        <authorList>
            <person name="Yamashiro T."/>
            <person name="Shiraishi A."/>
            <person name="Nakayama K."/>
            <person name="Satake H."/>
        </authorList>
    </citation>
    <scope>NUCLEOTIDE SEQUENCE</scope>
</reference>
<proteinExistence type="predicted"/>
<reference evidence="2" key="2">
    <citation type="submission" date="2022-01" db="EMBL/GenBank/DDBJ databases">
        <authorList>
            <person name="Yamashiro T."/>
            <person name="Shiraishi A."/>
            <person name="Satake H."/>
            <person name="Nakayama K."/>
        </authorList>
    </citation>
    <scope>NUCLEOTIDE SEQUENCE</scope>
</reference>
<gene>
    <name evidence="2" type="ORF">Tco_0955628</name>
</gene>
<comment type="caution">
    <text evidence="2">The sequence shown here is derived from an EMBL/GenBank/DDBJ whole genome shotgun (WGS) entry which is preliminary data.</text>
</comment>
<evidence type="ECO:0000256" key="1">
    <source>
        <dbReference type="SAM" id="MobiDB-lite"/>
    </source>
</evidence>
<evidence type="ECO:0000313" key="2">
    <source>
        <dbReference type="EMBL" id="GJT46913.1"/>
    </source>
</evidence>
<protein>
    <submittedName>
        <fullName evidence="2">Uncharacterized protein</fullName>
    </submittedName>
</protein>
<dbReference type="EMBL" id="BQNB010016024">
    <property type="protein sequence ID" value="GJT46913.1"/>
    <property type="molecule type" value="Genomic_DNA"/>
</dbReference>
<organism evidence="2 3">
    <name type="scientific">Tanacetum coccineum</name>
    <dbReference type="NCBI Taxonomy" id="301880"/>
    <lineage>
        <taxon>Eukaryota</taxon>
        <taxon>Viridiplantae</taxon>
        <taxon>Streptophyta</taxon>
        <taxon>Embryophyta</taxon>
        <taxon>Tracheophyta</taxon>
        <taxon>Spermatophyta</taxon>
        <taxon>Magnoliopsida</taxon>
        <taxon>eudicotyledons</taxon>
        <taxon>Gunneridae</taxon>
        <taxon>Pentapetalae</taxon>
        <taxon>asterids</taxon>
        <taxon>campanulids</taxon>
        <taxon>Asterales</taxon>
        <taxon>Asteraceae</taxon>
        <taxon>Asteroideae</taxon>
        <taxon>Anthemideae</taxon>
        <taxon>Anthemidinae</taxon>
        <taxon>Tanacetum</taxon>
    </lineage>
</organism>
<feature type="region of interest" description="Disordered" evidence="1">
    <location>
        <begin position="119"/>
        <end position="139"/>
    </location>
</feature>
<sequence>MYLVSAVRIQVVAYLGRLVRIDLGRHSKSRSFDFWVWNWNKFGSWLTLKKSDNTQGDDYISTSGEAMLLWMKVCTRLELYLVHHQIGKRAYERISDKKEFYDEDSSDLEEYLGMFDETDQEEYLGEDDTDQDDSDDGWV</sequence>